<evidence type="ECO:0000256" key="5">
    <source>
        <dbReference type="ARBA" id="ARBA00023239"/>
    </source>
</evidence>
<dbReference type="Proteomes" id="UP000029914">
    <property type="component" value="Chromosome"/>
</dbReference>
<dbReference type="InterPro" id="IPR015813">
    <property type="entry name" value="Pyrv/PenolPyrv_kinase-like_dom"/>
</dbReference>
<dbReference type="InterPro" id="IPR012695">
    <property type="entry name" value="PrpB"/>
</dbReference>
<gene>
    <name evidence="7" type="ORF">CDOO_03460</name>
</gene>
<dbReference type="GO" id="GO:0046421">
    <property type="term" value="F:methylisocitrate lyase activity"/>
    <property type="evidence" value="ECO:0007669"/>
    <property type="project" value="UniProtKB-EC"/>
</dbReference>
<dbReference type="PROSITE" id="PS00161">
    <property type="entry name" value="ISOCITRATE_LYASE"/>
    <property type="match status" value="1"/>
</dbReference>
<evidence type="ECO:0000313" key="8">
    <source>
        <dbReference type="Proteomes" id="UP000029914"/>
    </source>
</evidence>
<dbReference type="InterPro" id="IPR018523">
    <property type="entry name" value="Isocitrate_lyase_ph_CS"/>
</dbReference>
<organism evidence="7 8">
    <name type="scientific">Corynebacterium doosanense CAU 212 = DSM 45436</name>
    <dbReference type="NCBI Taxonomy" id="558173"/>
    <lineage>
        <taxon>Bacteria</taxon>
        <taxon>Bacillati</taxon>
        <taxon>Actinomycetota</taxon>
        <taxon>Actinomycetes</taxon>
        <taxon>Mycobacteriales</taxon>
        <taxon>Corynebacteriaceae</taxon>
        <taxon>Corynebacterium</taxon>
    </lineage>
</organism>
<evidence type="ECO:0000256" key="6">
    <source>
        <dbReference type="RuleBase" id="RU361121"/>
    </source>
</evidence>
<comment type="function">
    <text evidence="6">Catalyzes the thermodynamically favored C-C bond cleavage of (2R,3S)-2-methylisocitrate to yield pyruvate and succinate.</text>
</comment>
<dbReference type="InterPro" id="IPR039556">
    <property type="entry name" value="ICL/PEPM"/>
</dbReference>
<dbReference type="HOGENOM" id="CLU_027389_3_2_11"/>
<comment type="cofactor">
    <cofactor evidence="1">
        <name>Mg(2+)</name>
        <dbReference type="ChEBI" id="CHEBI:18420"/>
    </cofactor>
</comment>
<dbReference type="UniPathway" id="UPA00946"/>
<keyword evidence="3" id="KW-0479">Metal-binding</keyword>
<dbReference type="Pfam" id="PF13714">
    <property type="entry name" value="PEP_mutase"/>
    <property type="match status" value="1"/>
</dbReference>
<keyword evidence="8" id="KW-1185">Reference proteome</keyword>
<dbReference type="STRING" id="558173.CDOO_03460"/>
<protein>
    <recommendedName>
        <fullName evidence="6">Methylisocitrate lyase</fullName>
        <ecNumber evidence="6">4.1.3.30</ecNumber>
    </recommendedName>
</protein>
<evidence type="ECO:0000256" key="3">
    <source>
        <dbReference type="ARBA" id="ARBA00022723"/>
    </source>
</evidence>
<keyword evidence="4" id="KW-0460">Magnesium</keyword>
<dbReference type="SUPFAM" id="SSF51621">
    <property type="entry name" value="Phosphoenolpyruvate/pyruvate domain"/>
    <property type="match status" value="1"/>
</dbReference>
<dbReference type="AlphaFoldDB" id="A0A097IE54"/>
<comment type="catalytic activity">
    <reaction evidence="6">
        <text>(2S,3R)-3-hydroxybutane-1,2,3-tricarboxylate = pyruvate + succinate</text>
        <dbReference type="Rhea" id="RHEA:16809"/>
        <dbReference type="ChEBI" id="CHEBI:15361"/>
        <dbReference type="ChEBI" id="CHEBI:30031"/>
        <dbReference type="ChEBI" id="CHEBI:57429"/>
        <dbReference type="EC" id="4.1.3.30"/>
    </reaction>
</comment>
<accession>A0A097IE54</accession>
<dbReference type="PANTHER" id="PTHR42905">
    <property type="entry name" value="PHOSPHOENOLPYRUVATE CARBOXYLASE"/>
    <property type="match status" value="1"/>
</dbReference>
<dbReference type="GO" id="GO:0019629">
    <property type="term" value="P:propionate catabolic process, 2-methylcitrate cycle"/>
    <property type="evidence" value="ECO:0007669"/>
    <property type="project" value="InterPro"/>
</dbReference>
<evidence type="ECO:0000256" key="2">
    <source>
        <dbReference type="ARBA" id="ARBA00009282"/>
    </source>
</evidence>
<evidence type="ECO:0000313" key="7">
    <source>
        <dbReference type="EMBL" id="AIT60409.1"/>
    </source>
</evidence>
<reference evidence="7 8" key="1">
    <citation type="submission" date="2013-09" db="EMBL/GenBank/DDBJ databases">
        <title>Complete genome sequence of Corynebacterium doosanense CAU 212(T) (=DSM 45436(T)), isolated from activated sludge.</title>
        <authorList>
            <person name="Schaffert L."/>
            <person name="Albersmeier A."/>
            <person name="Kalinowski J."/>
            <person name="Ruckert C."/>
        </authorList>
    </citation>
    <scope>NUCLEOTIDE SEQUENCE [LARGE SCALE GENOMIC DNA]</scope>
    <source>
        <strain evidence="7 8">CAU 212</strain>
    </source>
</reference>
<evidence type="ECO:0000256" key="1">
    <source>
        <dbReference type="ARBA" id="ARBA00001946"/>
    </source>
</evidence>
<dbReference type="KEGG" id="cdo:CDOO_03460"/>
<comment type="similarity">
    <text evidence="2 6">Belongs to the isocitrate lyase/PEP mutase superfamily. Methylisocitrate lyase family.</text>
</comment>
<sequence length="319" mass="34665">MAGLYNSSNPAEARKAFRAGLNSGTIQKLPGAFSPLVARLIEDIGGFEGVYVSGAVLANDLALPDIGLTTLTEVAARSRQIARATSLPVMVDADTGFGEPMSAARTISEFEDAGLAGCHLEDQVNPKRCGHLDGKEVIPTDLMVRRISAAVKERRDENFVICARTDAAGVEGIDAAIERAKAYADAGADLIFTEALYSPADFEKFRKAVDTPLLANMTEFGKTELLSAGELQDLGYNAVIYPVTTLRIAMGATEDALRDIAETGTQRDWVDRMQHRSRLYELVRYEDYNEFDQQVFTYSADSYQPTFNIPTSPTSDPSS</sequence>
<name>A0A097IE54_9CORY</name>
<dbReference type="EMBL" id="CP006764">
    <property type="protein sequence ID" value="AIT60409.1"/>
    <property type="molecule type" value="Genomic_DNA"/>
</dbReference>
<proteinExistence type="inferred from homology"/>
<dbReference type="eggNOG" id="COG2513">
    <property type="taxonomic scope" value="Bacteria"/>
</dbReference>
<dbReference type="RefSeq" id="WP_018021167.1">
    <property type="nucleotide sequence ID" value="NZ_AQUX01000002.1"/>
</dbReference>
<dbReference type="CDD" id="cd00377">
    <property type="entry name" value="ICL_PEPM"/>
    <property type="match status" value="1"/>
</dbReference>
<dbReference type="EC" id="4.1.3.30" evidence="6"/>
<dbReference type="Gene3D" id="3.20.20.60">
    <property type="entry name" value="Phosphoenolpyruvate-binding domains"/>
    <property type="match status" value="1"/>
</dbReference>
<dbReference type="InterPro" id="IPR040442">
    <property type="entry name" value="Pyrv_kinase-like_dom_sf"/>
</dbReference>
<dbReference type="OrthoDB" id="9771433at2"/>
<dbReference type="GO" id="GO:0046872">
    <property type="term" value="F:metal ion binding"/>
    <property type="evidence" value="ECO:0007669"/>
    <property type="project" value="UniProtKB-KW"/>
</dbReference>
<dbReference type="PANTHER" id="PTHR42905:SF5">
    <property type="entry name" value="CARBOXYVINYL-CARBOXYPHOSPHONATE PHOSPHORYLMUTASE, CHLOROPLASTIC"/>
    <property type="match status" value="1"/>
</dbReference>
<evidence type="ECO:0000256" key="4">
    <source>
        <dbReference type="ARBA" id="ARBA00022842"/>
    </source>
</evidence>
<keyword evidence="5 6" id="KW-0456">Lyase</keyword>
<comment type="pathway">
    <text evidence="6">Organic acid metabolism; propanoate degradation.</text>
</comment>
<dbReference type="NCBIfam" id="TIGR02317">
    <property type="entry name" value="prpB"/>
    <property type="match status" value="1"/>
</dbReference>